<reference evidence="1" key="1">
    <citation type="journal article" date="2014" name="Front. Microbiol.">
        <title>High frequency of phylogenetically diverse reductive dehalogenase-homologous genes in deep subseafloor sedimentary metagenomes.</title>
        <authorList>
            <person name="Kawai M."/>
            <person name="Futagami T."/>
            <person name="Toyoda A."/>
            <person name="Takaki Y."/>
            <person name="Nishi S."/>
            <person name="Hori S."/>
            <person name="Arai W."/>
            <person name="Tsubouchi T."/>
            <person name="Morono Y."/>
            <person name="Uchiyama I."/>
            <person name="Ito T."/>
            <person name="Fujiyama A."/>
            <person name="Inagaki F."/>
            <person name="Takami H."/>
        </authorList>
    </citation>
    <scope>NUCLEOTIDE SEQUENCE</scope>
    <source>
        <strain evidence="1">Expedition CK06-06</strain>
    </source>
</reference>
<protein>
    <submittedName>
        <fullName evidence="1">Uncharacterized protein</fullName>
    </submittedName>
</protein>
<dbReference type="PANTHER" id="PTHR37464">
    <property type="entry name" value="BLL2463 PROTEIN"/>
    <property type="match status" value="1"/>
</dbReference>
<feature type="non-terminal residue" evidence="1">
    <location>
        <position position="1"/>
    </location>
</feature>
<evidence type="ECO:0000313" key="1">
    <source>
        <dbReference type="EMBL" id="GAG19344.1"/>
    </source>
</evidence>
<proteinExistence type="predicted"/>
<feature type="non-terminal residue" evidence="1">
    <location>
        <position position="260"/>
    </location>
</feature>
<dbReference type="PANTHER" id="PTHR37464:SF1">
    <property type="entry name" value="BLL2463 PROTEIN"/>
    <property type="match status" value="1"/>
</dbReference>
<dbReference type="EMBL" id="BARS01034180">
    <property type="protein sequence ID" value="GAG19344.1"/>
    <property type="molecule type" value="Genomic_DNA"/>
</dbReference>
<name>X0VLW3_9ZZZZ</name>
<dbReference type="AlphaFoldDB" id="X0VLW3"/>
<accession>X0VLW3</accession>
<gene>
    <name evidence="1" type="ORF">S01H1_52847</name>
</gene>
<sequence>SQRSIEPARVVEGIAELLEQNPDITNAAVYIISDFQRHDWIGHEIGSDADEADADDSSVVDPLAAWADDDRGLHLVLINVGDDDAANLAVTELSIAGGQIVAGTTGTVRALVENNSERSVENLELQVTVGNMPQPSKTLRALAAWQGASVDLKAGFLTGGSEAVRVEIPPDALPADNTRYIVVDVANAIRVLIVNGEPSADDFDDEVSLLATALRPEGELFSGNEVVIVDEAELEDVKLSDFHVVVLANVYRLSGPEIDA</sequence>
<organism evidence="1">
    <name type="scientific">marine sediment metagenome</name>
    <dbReference type="NCBI Taxonomy" id="412755"/>
    <lineage>
        <taxon>unclassified sequences</taxon>
        <taxon>metagenomes</taxon>
        <taxon>ecological metagenomes</taxon>
    </lineage>
</organism>
<comment type="caution">
    <text evidence="1">The sequence shown here is derived from an EMBL/GenBank/DDBJ whole genome shotgun (WGS) entry which is preliminary data.</text>
</comment>